<feature type="domain" description="Nitroreductase" evidence="3">
    <location>
        <begin position="66"/>
        <end position="152"/>
    </location>
</feature>
<name>A0A1Q6F480_9BACT</name>
<sequence length="184" mass="20920">MKLIKAIEERWSPRSYDSRPVNEEQLALLFEAARWAPSCNNAQEWAYYYTTREYPEAHARLAECLTGGNRAWAPDAPVLLVSCGYKNFPGTDVYNRHWMHDVGAANISIALQAASMGMQLHQMAGFDVEACTRLLGLDTEKIEPVTMMTLGYPGPADRLAEPFRTRETLPRERKEVKSFVHKLE</sequence>
<dbReference type="InterPro" id="IPR000415">
    <property type="entry name" value="Nitroreductase-like"/>
</dbReference>
<dbReference type="AlphaFoldDB" id="A0A1Q6F480"/>
<dbReference type="EMBL" id="MNQH01000033">
    <property type="protein sequence ID" value="OKY93733.1"/>
    <property type="molecule type" value="Genomic_DNA"/>
</dbReference>
<dbReference type="Gene3D" id="3.40.109.10">
    <property type="entry name" value="NADH Oxidase"/>
    <property type="match status" value="1"/>
</dbReference>
<dbReference type="PANTHER" id="PTHR43673:SF10">
    <property type="entry name" value="NADH DEHYDROGENASE_NAD(P)H NITROREDUCTASE XCC3605-RELATED"/>
    <property type="match status" value="1"/>
</dbReference>
<reference evidence="4 5" key="1">
    <citation type="journal article" date="2016" name="Nat. Biotechnol.">
        <title>Measurement of bacterial replication rates in microbial communities.</title>
        <authorList>
            <person name="Brown C.T."/>
            <person name="Olm M.R."/>
            <person name="Thomas B.C."/>
            <person name="Banfield J.F."/>
        </authorList>
    </citation>
    <scope>NUCLEOTIDE SEQUENCE [LARGE SCALE GENOMIC DNA]</scope>
    <source>
        <strain evidence="4">CAG:67_53_122</strain>
    </source>
</reference>
<dbReference type="CDD" id="cd02138">
    <property type="entry name" value="TdsD-like"/>
    <property type="match status" value="1"/>
</dbReference>
<feature type="domain" description="Nitroreductase" evidence="3">
    <location>
        <begin position="7"/>
        <end position="51"/>
    </location>
</feature>
<dbReference type="Proteomes" id="UP000187417">
    <property type="component" value="Unassembled WGS sequence"/>
</dbReference>
<gene>
    <name evidence="4" type="ORF">BHV66_08635</name>
</gene>
<accession>A0A1Q6F480</accession>
<dbReference type="PANTHER" id="PTHR43673">
    <property type="entry name" value="NAD(P)H NITROREDUCTASE YDGI-RELATED"/>
    <property type="match status" value="1"/>
</dbReference>
<evidence type="ECO:0000259" key="3">
    <source>
        <dbReference type="Pfam" id="PF00881"/>
    </source>
</evidence>
<evidence type="ECO:0000313" key="5">
    <source>
        <dbReference type="Proteomes" id="UP000187417"/>
    </source>
</evidence>
<evidence type="ECO:0000313" key="4">
    <source>
        <dbReference type="EMBL" id="OKY93733.1"/>
    </source>
</evidence>
<organism evidence="4 5">
    <name type="scientific">Alistipes putredinis</name>
    <dbReference type="NCBI Taxonomy" id="28117"/>
    <lineage>
        <taxon>Bacteria</taxon>
        <taxon>Pseudomonadati</taxon>
        <taxon>Bacteroidota</taxon>
        <taxon>Bacteroidia</taxon>
        <taxon>Bacteroidales</taxon>
        <taxon>Rikenellaceae</taxon>
        <taxon>Alistipes</taxon>
    </lineage>
</organism>
<dbReference type="RefSeq" id="WP_278339458.1">
    <property type="nucleotide sequence ID" value="NZ_BAAFLA010000001.1"/>
</dbReference>
<dbReference type="InterPro" id="IPR029479">
    <property type="entry name" value="Nitroreductase"/>
</dbReference>
<comment type="similarity">
    <text evidence="1">Belongs to the nitroreductase family.</text>
</comment>
<dbReference type="SUPFAM" id="SSF55469">
    <property type="entry name" value="FMN-dependent nitroreductase-like"/>
    <property type="match status" value="1"/>
</dbReference>
<dbReference type="STRING" id="28117.BHV66_08635"/>
<evidence type="ECO:0000256" key="1">
    <source>
        <dbReference type="ARBA" id="ARBA00007118"/>
    </source>
</evidence>
<dbReference type="GO" id="GO:0016491">
    <property type="term" value="F:oxidoreductase activity"/>
    <property type="evidence" value="ECO:0007669"/>
    <property type="project" value="UniProtKB-KW"/>
</dbReference>
<keyword evidence="2" id="KW-0560">Oxidoreductase</keyword>
<evidence type="ECO:0000256" key="2">
    <source>
        <dbReference type="ARBA" id="ARBA00023002"/>
    </source>
</evidence>
<protein>
    <recommendedName>
        <fullName evidence="3">Nitroreductase domain-containing protein</fullName>
    </recommendedName>
</protein>
<dbReference type="Pfam" id="PF00881">
    <property type="entry name" value="Nitroreductase"/>
    <property type="match status" value="2"/>
</dbReference>
<comment type="caution">
    <text evidence="4">The sequence shown here is derived from an EMBL/GenBank/DDBJ whole genome shotgun (WGS) entry which is preliminary data.</text>
</comment>
<proteinExistence type="inferred from homology"/>